<dbReference type="AlphaFoldDB" id="A0A7S0BTG1"/>
<proteinExistence type="predicted"/>
<dbReference type="EMBL" id="HBEK01023813">
    <property type="protein sequence ID" value="CAD8403043.1"/>
    <property type="molecule type" value="Transcribed_RNA"/>
</dbReference>
<reference evidence="2" key="1">
    <citation type="submission" date="2021-01" db="EMBL/GenBank/DDBJ databases">
        <authorList>
            <person name="Corre E."/>
            <person name="Pelletier E."/>
            <person name="Niang G."/>
            <person name="Scheremetjew M."/>
            <person name="Finn R."/>
            <person name="Kale V."/>
            <person name="Holt S."/>
            <person name="Cochrane G."/>
            <person name="Meng A."/>
            <person name="Brown T."/>
            <person name="Cohen L."/>
        </authorList>
    </citation>
    <scope>NUCLEOTIDE SEQUENCE</scope>
    <source>
        <strain evidence="2">UTEX LB 2760</strain>
    </source>
</reference>
<dbReference type="SUPFAM" id="SSF47923">
    <property type="entry name" value="Ypt/Rab-GAP domain of gyp1p"/>
    <property type="match status" value="1"/>
</dbReference>
<name>A0A7S0BTG1_9RHOD</name>
<accession>A0A7S0BTG1</accession>
<dbReference type="Gene3D" id="1.10.472.80">
    <property type="entry name" value="Ypt/Rab-GAP domain of gyp1p, domain 3"/>
    <property type="match status" value="1"/>
</dbReference>
<evidence type="ECO:0000313" key="2">
    <source>
        <dbReference type="EMBL" id="CAD8403043.1"/>
    </source>
</evidence>
<gene>
    <name evidence="2" type="ORF">RMAR0315_LOCUS13048</name>
</gene>
<dbReference type="GO" id="GO:0031267">
    <property type="term" value="F:small GTPase binding"/>
    <property type="evidence" value="ECO:0007669"/>
    <property type="project" value="TreeGrafter"/>
</dbReference>
<organism evidence="2">
    <name type="scientific">Rhodosorus marinus</name>
    <dbReference type="NCBI Taxonomy" id="101924"/>
    <lineage>
        <taxon>Eukaryota</taxon>
        <taxon>Rhodophyta</taxon>
        <taxon>Stylonematophyceae</taxon>
        <taxon>Stylonematales</taxon>
        <taxon>Stylonemataceae</taxon>
        <taxon>Rhodosorus</taxon>
    </lineage>
</organism>
<dbReference type="PANTHER" id="PTHR47219">
    <property type="entry name" value="RAB GTPASE-ACTIVATING PROTEIN 1-LIKE"/>
    <property type="match status" value="1"/>
</dbReference>
<dbReference type="GO" id="GO:0005096">
    <property type="term" value="F:GTPase activator activity"/>
    <property type="evidence" value="ECO:0007669"/>
    <property type="project" value="TreeGrafter"/>
</dbReference>
<dbReference type="InterPro" id="IPR035969">
    <property type="entry name" value="Rab-GAP_TBC_sf"/>
</dbReference>
<dbReference type="PROSITE" id="PS50086">
    <property type="entry name" value="TBC_RABGAP"/>
    <property type="match status" value="1"/>
</dbReference>
<sequence>MFAAFMDQFRFKGVYADGLPVMYELVEKIISLGMEKVPAVMDKIASEGVPLDSFLPVWVMTGFTYYFPPTLAFKIWDILLVEGTTDMFVCSALAVLALSEAIIMPGNMEQITLWFQNGFAERKTGIVDNPERFLKIALEFENVAKIEEDHEGPTCGMFFKLHPLHGVRRLPRRTFEFVYRTGRRPFSKLAERRRNPN</sequence>
<evidence type="ECO:0000259" key="1">
    <source>
        <dbReference type="PROSITE" id="PS50086"/>
    </source>
</evidence>
<dbReference type="Pfam" id="PF00566">
    <property type="entry name" value="RabGAP-TBC"/>
    <property type="match status" value="1"/>
</dbReference>
<protein>
    <recommendedName>
        <fullName evidence="1">Rab-GAP TBC domain-containing protein</fullName>
    </recommendedName>
</protein>
<dbReference type="PANTHER" id="PTHR47219:SF9">
    <property type="entry name" value="GTPASE ACTIVATING PROTEIN AND CENTROSOME-ASSOCIATED, ISOFORM B"/>
    <property type="match status" value="1"/>
</dbReference>
<feature type="domain" description="Rab-GAP TBC" evidence="1">
    <location>
        <begin position="1"/>
        <end position="83"/>
    </location>
</feature>
<dbReference type="InterPro" id="IPR000195">
    <property type="entry name" value="Rab-GAP-TBC_dom"/>
</dbReference>
<dbReference type="InterPro" id="IPR050302">
    <property type="entry name" value="Rab_GAP_TBC_domain"/>
</dbReference>